<dbReference type="EMBL" id="JAHZST010000022">
    <property type="protein sequence ID" value="MBW8186220.1"/>
    <property type="molecule type" value="Genomic_DNA"/>
</dbReference>
<keyword evidence="3" id="KW-0812">Transmembrane</keyword>
<dbReference type="InterPro" id="IPR029787">
    <property type="entry name" value="Nucleotide_cyclase"/>
</dbReference>
<organism evidence="5 6">
    <name type="scientific">Shewanella nanhaiensis</name>
    <dbReference type="NCBI Taxonomy" id="2864872"/>
    <lineage>
        <taxon>Bacteria</taxon>
        <taxon>Pseudomonadati</taxon>
        <taxon>Pseudomonadota</taxon>
        <taxon>Gammaproteobacteria</taxon>
        <taxon>Alteromonadales</taxon>
        <taxon>Shewanellaceae</taxon>
        <taxon>Shewanella</taxon>
    </lineage>
</organism>
<dbReference type="SMART" id="SM00267">
    <property type="entry name" value="GGDEF"/>
    <property type="match status" value="1"/>
</dbReference>
<dbReference type="PROSITE" id="PS50887">
    <property type="entry name" value="GGDEF"/>
    <property type="match status" value="1"/>
</dbReference>
<feature type="domain" description="GGDEF" evidence="4">
    <location>
        <begin position="436"/>
        <end position="573"/>
    </location>
</feature>
<evidence type="ECO:0000313" key="6">
    <source>
        <dbReference type="Proteomes" id="UP001195963"/>
    </source>
</evidence>
<dbReference type="Gene3D" id="6.10.340.10">
    <property type="match status" value="1"/>
</dbReference>
<comment type="catalytic activity">
    <reaction evidence="2">
        <text>2 GTP = 3',3'-c-di-GMP + 2 diphosphate</text>
        <dbReference type="Rhea" id="RHEA:24898"/>
        <dbReference type="ChEBI" id="CHEBI:33019"/>
        <dbReference type="ChEBI" id="CHEBI:37565"/>
        <dbReference type="ChEBI" id="CHEBI:58805"/>
        <dbReference type="EC" id="2.7.7.65"/>
    </reaction>
</comment>
<accession>A0ABS7E9H5</accession>
<dbReference type="Pfam" id="PF00990">
    <property type="entry name" value="GGDEF"/>
    <property type="match status" value="1"/>
</dbReference>
<feature type="transmembrane region" description="Helical" evidence="3">
    <location>
        <begin position="327"/>
        <end position="344"/>
    </location>
</feature>
<name>A0ABS7E9H5_9GAMM</name>
<evidence type="ECO:0000256" key="2">
    <source>
        <dbReference type="ARBA" id="ARBA00034247"/>
    </source>
</evidence>
<dbReference type="InterPro" id="IPR050469">
    <property type="entry name" value="Diguanylate_Cyclase"/>
</dbReference>
<feature type="transmembrane region" description="Helical" evidence="3">
    <location>
        <begin position="16"/>
        <end position="35"/>
    </location>
</feature>
<sequence length="581" mass="65465">MKLKKPLSSLKEKLRLLIYIIIILTLTIGLTSIGLSQELQRKLDHLINQDVSKIMYALKLSNNSQELQLTTVRLSSFSTNSERTELLNVLVEQWSALERGLLSLIELEADQSQLAQLNAHLSRIQLAAKQIPLLAQVTESAQEAETQASRLKLNMGLIEKGFSRAVSNELTKLDQKADGYLNQKNYPQLQKAIDEHRELTDFLHLGMQVFRLAAEVDDNADNKTNNQLQREAMRHFLALKQHPSSSKIAAQLKEDWLSQIHPNLIGSSNLFISSRDSVNSGRIANTHLEVQADAAHQIALFSSKLVEQVKKQVDIEGQHLKDDSNSFVWLIFFAGVLYTFFIWLTNWHFISKGIIQPVIATSNAMQAIANEKQNTPLPQADNLELQQMVSSLETLKSYAAQVKSISEIDGLTGAYNRRFFDHKLKHELKSTTKFNQPISVILFDVDNFKQFNDRYGHVIGDQCLKRISYALKTLPEMQDKIFARYGGEEFIVFLTATNNQTASDIAEIMREEVIKLAIPHADSLHDELTTISIGVTTSNSEPCITAETLIHQADIALYQAKASGKNCIVSNLEFKTVNNLR</sequence>
<keyword evidence="6" id="KW-1185">Reference proteome</keyword>
<dbReference type="EC" id="2.7.7.65" evidence="1"/>
<gene>
    <name evidence="5" type="ORF">K0625_21600</name>
</gene>
<dbReference type="Gene3D" id="3.30.70.270">
    <property type="match status" value="1"/>
</dbReference>
<protein>
    <recommendedName>
        <fullName evidence="1">diguanylate cyclase</fullName>
        <ecNumber evidence="1">2.7.7.65</ecNumber>
    </recommendedName>
</protein>
<comment type="caution">
    <text evidence="5">The sequence shown here is derived from an EMBL/GenBank/DDBJ whole genome shotgun (WGS) entry which is preliminary data.</text>
</comment>
<dbReference type="SUPFAM" id="SSF55073">
    <property type="entry name" value="Nucleotide cyclase"/>
    <property type="match status" value="1"/>
</dbReference>
<proteinExistence type="predicted"/>
<dbReference type="InterPro" id="IPR000160">
    <property type="entry name" value="GGDEF_dom"/>
</dbReference>
<dbReference type="PANTHER" id="PTHR45138">
    <property type="entry name" value="REGULATORY COMPONENTS OF SENSORY TRANSDUCTION SYSTEM"/>
    <property type="match status" value="1"/>
</dbReference>
<evidence type="ECO:0000256" key="3">
    <source>
        <dbReference type="SAM" id="Phobius"/>
    </source>
</evidence>
<dbReference type="InterPro" id="IPR043128">
    <property type="entry name" value="Rev_trsase/Diguanyl_cyclase"/>
</dbReference>
<evidence type="ECO:0000259" key="4">
    <source>
        <dbReference type="PROSITE" id="PS50887"/>
    </source>
</evidence>
<dbReference type="Proteomes" id="UP001195963">
    <property type="component" value="Unassembled WGS sequence"/>
</dbReference>
<dbReference type="CDD" id="cd01949">
    <property type="entry name" value="GGDEF"/>
    <property type="match status" value="1"/>
</dbReference>
<keyword evidence="3" id="KW-0472">Membrane</keyword>
<dbReference type="PANTHER" id="PTHR45138:SF9">
    <property type="entry name" value="DIGUANYLATE CYCLASE DGCM-RELATED"/>
    <property type="match status" value="1"/>
</dbReference>
<dbReference type="NCBIfam" id="TIGR00254">
    <property type="entry name" value="GGDEF"/>
    <property type="match status" value="1"/>
</dbReference>
<evidence type="ECO:0000256" key="1">
    <source>
        <dbReference type="ARBA" id="ARBA00012528"/>
    </source>
</evidence>
<keyword evidence="3" id="KW-1133">Transmembrane helix</keyword>
<dbReference type="RefSeq" id="WP_220111532.1">
    <property type="nucleotide sequence ID" value="NZ_JAHZST010000022.1"/>
</dbReference>
<reference evidence="5 6" key="1">
    <citation type="submission" date="2021-07" db="EMBL/GenBank/DDBJ databases">
        <title>Shewanella sp. nov, isolated from SCS.</title>
        <authorList>
            <person name="Cao W.R."/>
        </authorList>
    </citation>
    <scope>NUCLEOTIDE SEQUENCE [LARGE SCALE GENOMIC DNA]</scope>
    <source>
        <strain evidence="5 6">NR704-98</strain>
    </source>
</reference>
<evidence type="ECO:0000313" key="5">
    <source>
        <dbReference type="EMBL" id="MBW8186220.1"/>
    </source>
</evidence>